<protein>
    <submittedName>
        <fullName evidence="1">Uncharacterized protein</fullName>
    </submittedName>
</protein>
<dbReference type="EMBL" id="RBNI01011411">
    <property type="protein sequence ID" value="RUP43233.1"/>
    <property type="molecule type" value="Genomic_DNA"/>
</dbReference>
<accession>A0A433CXC5</accession>
<dbReference type="AlphaFoldDB" id="A0A433CXC5"/>
<dbReference type="AntiFam" id="ANF00233">
    <property type="entry name" value="Shadow ORF (opposite trxB)"/>
</dbReference>
<proteinExistence type="predicted"/>
<sequence>MLADPALSIQGRGTTTASTRDRLKQEDGYRSKNDGHMIWIQIHYLSVPLVLNIAGGEHSLDTRVRGTGLGEDVAIFVDVDLSFEELRRGVMA</sequence>
<gene>
    <name evidence="1" type="ORF">BC936DRAFT_137447</name>
</gene>
<comment type="caution">
    <text evidence="1">The sequence shown here is derived from an EMBL/GenBank/DDBJ whole genome shotgun (WGS) entry which is preliminary data.</text>
</comment>
<keyword evidence="2" id="KW-1185">Reference proteome</keyword>
<organism evidence="1 2">
    <name type="scientific">Jimgerdemannia flammicorona</name>
    <dbReference type="NCBI Taxonomy" id="994334"/>
    <lineage>
        <taxon>Eukaryota</taxon>
        <taxon>Fungi</taxon>
        <taxon>Fungi incertae sedis</taxon>
        <taxon>Mucoromycota</taxon>
        <taxon>Mucoromycotina</taxon>
        <taxon>Endogonomycetes</taxon>
        <taxon>Endogonales</taxon>
        <taxon>Endogonaceae</taxon>
        <taxon>Jimgerdemannia</taxon>
    </lineage>
</organism>
<name>A0A433CXC5_9FUNG</name>
<evidence type="ECO:0000313" key="1">
    <source>
        <dbReference type="EMBL" id="RUP43233.1"/>
    </source>
</evidence>
<reference evidence="1 2" key="1">
    <citation type="journal article" date="2018" name="New Phytol.">
        <title>Phylogenomics of Endogonaceae and evolution of mycorrhizas within Mucoromycota.</title>
        <authorList>
            <person name="Chang Y."/>
            <person name="Desiro A."/>
            <person name="Na H."/>
            <person name="Sandor L."/>
            <person name="Lipzen A."/>
            <person name="Clum A."/>
            <person name="Barry K."/>
            <person name="Grigoriev I.V."/>
            <person name="Martin F.M."/>
            <person name="Stajich J.E."/>
            <person name="Smith M.E."/>
            <person name="Bonito G."/>
            <person name="Spatafora J.W."/>
        </authorList>
    </citation>
    <scope>NUCLEOTIDE SEQUENCE [LARGE SCALE GENOMIC DNA]</scope>
    <source>
        <strain evidence="1 2">GMNB39</strain>
    </source>
</reference>
<evidence type="ECO:0000313" key="2">
    <source>
        <dbReference type="Proteomes" id="UP000268093"/>
    </source>
</evidence>
<dbReference type="Proteomes" id="UP000268093">
    <property type="component" value="Unassembled WGS sequence"/>
</dbReference>